<protein>
    <submittedName>
        <fullName evidence="1">Uncharacterized protein</fullName>
    </submittedName>
</protein>
<sequence length="283" mass="32951">MKCHCFIQACLSGVIEIDKKIPFLKKLYPNSEIEKKTMIGMDKEFVIVKDIIDNAKLISLDNVDCDLKLHIDFYSTALLGYSFIDIQFEINEEMANKIHPANLLIKSKMLFNGKEQTVSNIIATILWPYFESEKVTEIMTDEKFMKLNKVDYEAMSEEILDKVGIKFFYSGESITGGMGAAPGSILIEDYENKIAVDKWVDIGAYENQMFHHEVNKRTFILKEKVLYKEFYMVLIELQMWERFLSYSSNSCSSWLGRISNKVASIRKNINSNHENKFYWQELK</sequence>
<evidence type="ECO:0000313" key="1">
    <source>
        <dbReference type="EMBL" id="SVD06046.1"/>
    </source>
</evidence>
<reference evidence="1" key="1">
    <citation type="submission" date="2018-05" db="EMBL/GenBank/DDBJ databases">
        <authorList>
            <person name="Lanie J.A."/>
            <person name="Ng W.-L."/>
            <person name="Kazmierczak K.M."/>
            <person name="Andrzejewski T.M."/>
            <person name="Davidsen T.M."/>
            <person name="Wayne K.J."/>
            <person name="Tettelin H."/>
            <person name="Glass J.I."/>
            <person name="Rusch D."/>
            <person name="Podicherti R."/>
            <person name="Tsui H.-C.T."/>
            <person name="Winkler M.E."/>
        </authorList>
    </citation>
    <scope>NUCLEOTIDE SEQUENCE</scope>
</reference>
<proteinExistence type="predicted"/>
<accession>A0A382S802</accession>
<organism evidence="1">
    <name type="scientific">marine metagenome</name>
    <dbReference type="NCBI Taxonomy" id="408172"/>
    <lineage>
        <taxon>unclassified sequences</taxon>
        <taxon>metagenomes</taxon>
        <taxon>ecological metagenomes</taxon>
    </lineage>
</organism>
<dbReference type="EMBL" id="UINC01127131">
    <property type="protein sequence ID" value="SVD06046.1"/>
    <property type="molecule type" value="Genomic_DNA"/>
</dbReference>
<feature type="non-terminal residue" evidence="1">
    <location>
        <position position="283"/>
    </location>
</feature>
<name>A0A382S802_9ZZZZ</name>
<dbReference type="AlphaFoldDB" id="A0A382S802"/>
<gene>
    <name evidence="1" type="ORF">METZ01_LOCUS358900</name>
</gene>